<dbReference type="GO" id="GO:0006098">
    <property type="term" value="P:pentose-phosphate shunt"/>
    <property type="evidence" value="ECO:0007669"/>
    <property type="project" value="UniProtKB-UniRule"/>
</dbReference>
<dbReference type="GO" id="GO:0004750">
    <property type="term" value="F:D-ribulose-phosphate 3-epimerase activity"/>
    <property type="evidence" value="ECO:0007669"/>
    <property type="project" value="UniProtKB-UniRule"/>
</dbReference>
<dbReference type="PROSITE" id="PS01085">
    <property type="entry name" value="RIBUL_P_3_EPIMER_1"/>
    <property type="match status" value="1"/>
</dbReference>
<comment type="cofactor">
    <cofactor evidence="5">
        <name>Fe(2+)</name>
        <dbReference type="ChEBI" id="CHEBI:29033"/>
    </cofactor>
</comment>
<keyword evidence="13" id="KW-0862">Zinc</keyword>
<comment type="similarity">
    <text evidence="6 10 11">Belongs to the ribulose-phosphate 3-epimerase family.</text>
</comment>
<evidence type="ECO:0000256" key="4">
    <source>
        <dbReference type="ARBA" id="ARBA00001947"/>
    </source>
</evidence>
<dbReference type="FunFam" id="3.20.20.70:FF:000004">
    <property type="entry name" value="Ribulose-phosphate 3-epimerase"/>
    <property type="match status" value="1"/>
</dbReference>
<comment type="caution">
    <text evidence="15">The sequence shown here is derived from an EMBL/GenBank/DDBJ whole genome shotgun (WGS) entry which is preliminary data.</text>
</comment>
<feature type="active site" description="Proton donor" evidence="10 12">
    <location>
        <position position="176"/>
    </location>
</feature>
<dbReference type="EMBL" id="ABXY01000011">
    <property type="protein sequence ID" value="EEB21749.1"/>
    <property type="molecule type" value="Genomic_DNA"/>
</dbReference>
<dbReference type="eggNOG" id="COG0036">
    <property type="taxonomic scope" value="Bacteria"/>
</dbReference>
<dbReference type="CDD" id="cd00429">
    <property type="entry name" value="RPE"/>
    <property type="match status" value="1"/>
</dbReference>
<sequence length="224" mass="24414">MRAMTIQIAPSILSADFCNLERDLKAISNADLVHVDVMDHHFVPNLTLGEPIVGRICEVTDLPVDVHLMIEDPDRWAPEYAKLGAASVSFHMGATHAPVRLARQLRTMGCKACFAVRPAEPVEPIFDILDEFDMILIMTVEPGFGGQRFLDNQMSKVRRLRDEITRRGLATKIQVDGGVSPKTAHIVAEAGADVLVAGSAVYGAENPAEAIDSIREKAEAAFKA</sequence>
<keyword evidence="10 11" id="KW-0119">Carbohydrate metabolism</keyword>
<dbReference type="PIRSF" id="PIRSF001461">
    <property type="entry name" value="RPE"/>
    <property type="match status" value="1"/>
</dbReference>
<comment type="cofactor">
    <cofactor evidence="2">
        <name>Mn(2+)</name>
        <dbReference type="ChEBI" id="CHEBI:29035"/>
    </cofactor>
</comment>
<evidence type="ECO:0000313" key="16">
    <source>
        <dbReference type="Proteomes" id="UP000003882"/>
    </source>
</evidence>
<reference evidence="15 16" key="2">
    <citation type="submission" date="2008-10" db="EMBL/GenBank/DDBJ databases">
        <authorList>
            <person name="Fulton L."/>
            <person name="Clifton S."/>
            <person name="Fulton B."/>
            <person name="Xu J."/>
            <person name="Minx P."/>
            <person name="Pepin K.H."/>
            <person name="Johnson M."/>
            <person name="Bhonagiri V."/>
            <person name="Nash W.E."/>
            <person name="Mardis E.R."/>
            <person name="Wilson R.K."/>
        </authorList>
    </citation>
    <scope>NUCLEOTIDE SEQUENCE [LARGE SCALE GENOMIC DNA]</scope>
    <source>
        <strain evidence="15 16">DSM 16992</strain>
    </source>
</reference>
<dbReference type="PROSITE" id="PS01086">
    <property type="entry name" value="RIBUL_P_3_EPIMER_2"/>
    <property type="match status" value="1"/>
</dbReference>
<dbReference type="AlphaFoldDB" id="B6XUZ4"/>
<dbReference type="InterPro" id="IPR011060">
    <property type="entry name" value="RibuloseP-bd_barrel"/>
</dbReference>
<evidence type="ECO:0000256" key="6">
    <source>
        <dbReference type="ARBA" id="ARBA00009541"/>
    </source>
</evidence>
<dbReference type="GO" id="GO:0005737">
    <property type="term" value="C:cytoplasm"/>
    <property type="evidence" value="ECO:0007669"/>
    <property type="project" value="UniProtKB-ARBA"/>
</dbReference>
<dbReference type="InterPro" id="IPR000056">
    <property type="entry name" value="Ribul_P_3_epim-like"/>
</dbReference>
<gene>
    <name evidence="10 15" type="primary">rpe</name>
    <name evidence="15" type="ORF">BIFCAT_00708</name>
</gene>
<feature type="binding site" evidence="10 14">
    <location>
        <begin position="143"/>
        <end position="146"/>
    </location>
    <ligand>
        <name>substrate</name>
    </ligand>
</feature>
<evidence type="ECO:0000256" key="13">
    <source>
        <dbReference type="PIRSR" id="PIRSR001461-2"/>
    </source>
</evidence>
<dbReference type="Gene3D" id="3.20.20.70">
    <property type="entry name" value="Aldolase class I"/>
    <property type="match status" value="1"/>
</dbReference>
<feature type="active site" description="Proton acceptor" evidence="10 12">
    <location>
        <position position="36"/>
    </location>
</feature>
<comment type="function">
    <text evidence="10">Catalyzes the reversible epimerization of D-ribulose 5-phosphate to D-xylulose 5-phosphate.</text>
</comment>
<proteinExistence type="inferred from homology"/>
<evidence type="ECO:0000256" key="10">
    <source>
        <dbReference type="HAMAP-Rule" id="MF_02227"/>
    </source>
</evidence>
<feature type="binding site" evidence="10 13">
    <location>
        <position position="36"/>
    </location>
    <ligand>
        <name>a divalent metal cation</name>
        <dbReference type="ChEBI" id="CHEBI:60240"/>
    </ligand>
</feature>
<evidence type="ECO:0000256" key="11">
    <source>
        <dbReference type="PIRNR" id="PIRNR001461"/>
    </source>
</evidence>
<feature type="binding site" evidence="10 13">
    <location>
        <position position="34"/>
    </location>
    <ligand>
        <name>a divalent metal cation</name>
        <dbReference type="ChEBI" id="CHEBI:60240"/>
    </ligand>
</feature>
<feature type="binding site" evidence="14">
    <location>
        <position position="178"/>
    </location>
    <ligand>
        <name>substrate</name>
    </ligand>
</feature>
<comment type="cofactor">
    <cofactor evidence="3">
        <name>Co(2+)</name>
        <dbReference type="ChEBI" id="CHEBI:48828"/>
    </cofactor>
</comment>
<feature type="binding site" evidence="10 14">
    <location>
        <begin position="198"/>
        <end position="199"/>
    </location>
    <ligand>
        <name>substrate</name>
    </ligand>
</feature>
<accession>B6XUZ4</accession>
<evidence type="ECO:0000313" key="15">
    <source>
        <dbReference type="EMBL" id="EEB21749.1"/>
    </source>
</evidence>
<comment type="catalytic activity">
    <reaction evidence="1 10 11">
        <text>D-ribulose 5-phosphate = D-xylulose 5-phosphate</text>
        <dbReference type="Rhea" id="RHEA:13677"/>
        <dbReference type="ChEBI" id="CHEBI:57737"/>
        <dbReference type="ChEBI" id="CHEBI:58121"/>
        <dbReference type="EC" id="5.1.3.1"/>
    </reaction>
</comment>
<dbReference type="EC" id="5.1.3.1" evidence="7 10"/>
<evidence type="ECO:0000256" key="2">
    <source>
        <dbReference type="ARBA" id="ARBA00001936"/>
    </source>
</evidence>
<dbReference type="InterPro" id="IPR026019">
    <property type="entry name" value="Ribul_P_3_epim"/>
</dbReference>
<feature type="binding site" evidence="10">
    <location>
        <begin position="176"/>
        <end position="178"/>
    </location>
    <ligand>
        <name>substrate</name>
    </ligand>
</feature>
<evidence type="ECO:0000256" key="14">
    <source>
        <dbReference type="PIRSR" id="PIRSR001461-3"/>
    </source>
</evidence>
<dbReference type="SUPFAM" id="SSF51366">
    <property type="entry name" value="Ribulose-phoshate binding barrel"/>
    <property type="match status" value="1"/>
</dbReference>
<keyword evidence="13" id="KW-0464">Manganese</keyword>
<dbReference type="Proteomes" id="UP000003882">
    <property type="component" value="Unassembled WGS sequence"/>
</dbReference>
<feature type="binding site" evidence="10 13">
    <location>
        <position position="176"/>
    </location>
    <ligand>
        <name>a divalent metal cation</name>
        <dbReference type="ChEBI" id="CHEBI:60240"/>
    </ligand>
</feature>
<evidence type="ECO:0000256" key="7">
    <source>
        <dbReference type="ARBA" id="ARBA00013188"/>
    </source>
</evidence>
<reference evidence="15 16" key="1">
    <citation type="submission" date="2008-10" db="EMBL/GenBank/DDBJ databases">
        <title>Draft genome sequence of Bifidobacterium catenulatum (DSM 16992).</title>
        <authorList>
            <person name="Sudarsanam P."/>
            <person name="Ley R."/>
            <person name="Guruge J."/>
            <person name="Turnbaugh P.J."/>
            <person name="Mahowald M."/>
            <person name="Liep D."/>
            <person name="Gordon J."/>
        </authorList>
    </citation>
    <scope>NUCLEOTIDE SEQUENCE [LARGE SCALE GENOMIC DNA]</scope>
    <source>
        <strain evidence="15 16">DSM 16992</strain>
    </source>
</reference>
<dbReference type="NCBIfam" id="TIGR01163">
    <property type="entry name" value="rpe"/>
    <property type="match status" value="1"/>
</dbReference>
<keyword evidence="13" id="KW-0170">Cobalt</keyword>
<dbReference type="InterPro" id="IPR013785">
    <property type="entry name" value="Aldolase_TIM"/>
</dbReference>
<dbReference type="Pfam" id="PF00834">
    <property type="entry name" value="Ribul_P_3_epim"/>
    <property type="match status" value="1"/>
</dbReference>
<name>B6XUZ4_9BIFI</name>
<evidence type="ECO:0000256" key="1">
    <source>
        <dbReference type="ARBA" id="ARBA00001782"/>
    </source>
</evidence>
<organism evidence="15 16">
    <name type="scientific">Bifidobacterium catenulatum DSM 16992 = JCM 1194 = LMG 11043</name>
    <dbReference type="NCBI Taxonomy" id="566552"/>
    <lineage>
        <taxon>Bacteria</taxon>
        <taxon>Bacillati</taxon>
        <taxon>Actinomycetota</taxon>
        <taxon>Actinomycetes</taxon>
        <taxon>Bifidobacteriales</taxon>
        <taxon>Bifidobacteriaceae</taxon>
        <taxon>Bifidobacterium</taxon>
    </lineage>
</organism>
<dbReference type="HAMAP" id="MF_02227">
    <property type="entry name" value="RPE"/>
    <property type="match status" value="1"/>
</dbReference>
<evidence type="ECO:0000256" key="3">
    <source>
        <dbReference type="ARBA" id="ARBA00001941"/>
    </source>
</evidence>
<dbReference type="GO" id="GO:0019323">
    <property type="term" value="P:pentose catabolic process"/>
    <property type="evidence" value="ECO:0007669"/>
    <property type="project" value="UniProtKB-UniRule"/>
</dbReference>
<dbReference type="NCBIfam" id="NF004076">
    <property type="entry name" value="PRK05581.1-4"/>
    <property type="match status" value="1"/>
</dbReference>
<comment type="cofactor">
    <cofactor evidence="10 13">
        <name>a divalent metal cation</name>
        <dbReference type="ChEBI" id="CHEBI:60240"/>
    </cofactor>
    <text evidence="10 13">Binds 1 divalent metal cation per subunit.</text>
</comment>
<evidence type="ECO:0000256" key="5">
    <source>
        <dbReference type="ARBA" id="ARBA00001954"/>
    </source>
</evidence>
<feature type="binding site" evidence="10 13">
    <location>
        <position position="67"/>
    </location>
    <ligand>
        <name>a divalent metal cation</name>
        <dbReference type="ChEBI" id="CHEBI:60240"/>
    </ligand>
</feature>
<feature type="binding site" evidence="10 14">
    <location>
        <position position="11"/>
    </location>
    <ligand>
        <name>substrate</name>
    </ligand>
</feature>
<comment type="pathway">
    <text evidence="10">Carbohydrate degradation.</text>
</comment>
<evidence type="ECO:0000256" key="8">
    <source>
        <dbReference type="ARBA" id="ARBA00022723"/>
    </source>
</evidence>
<evidence type="ECO:0000256" key="9">
    <source>
        <dbReference type="ARBA" id="ARBA00023235"/>
    </source>
</evidence>
<comment type="cofactor">
    <cofactor evidence="4">
        <name>Zn(2+)</name>
        <dbReference type="ChEBI" id="CHEBI:29105"/>
    </cofactor>
</comment>
<keyword evidence="9 10" id="KW-0413">Isomerase</keyword>
<protein>
    <recommendedName>
        <fullName evidence="7 10">Ribulose-phosphate 3-epimerase</fullName>
        <ecNumber evidence="7 10">5.1.3.1</ecNumber>
    </recommendedName>
</protein>
<dbReference type="GO" id="GO:0046872">
    <property type="term" value="F:metal ion binding"/>
    <property type="evidence" value="ECO:0007669"/>
    <property type="project" value="UniProtKB-UniRule"/>
</dbReference>
<dbReference type="PANTHER" id="PTHR11749">
    <property type="entry name" value="RIBULOSE-5-PHOSPHATE-3-EPIMERASE"/>
    <property type="match status" value="1"/>
</dbReference>
<feature type="binding site" evidence="10 14">
    <location>
        <position position="67"/>
    </location>
    <ligand>
        <name>substrate</name>
    </ligand>
</feature>
<keyword evidence="8 10" id="KW-0479">Metal-binding</keyword>
<evidence type="ECO:0000256" key="12">
    <source>
        <dbReference type="PIRSR" id="PIRSR001461-1"/>
    </source>
</evidence>